<evidence type="ECO:0000256" key="1">
    <source>
        <dbReference type="ARBA" id="ARBA00001946"/>
    </source>
</evidence>
<dbReference type="AlphaFoldDB" id="A0A073CKI8"/>
<proteinExistence type="inferred from homology"/>
<comment type="similarity">
    <text evidence="7">Belongs to the PINc/VapC protein family.</text>
</comment>
<dbReference type="RefSeq" id="WP_042155573.1">
    <property type="nucleotide sequence ID" value="NZ_CM002803.1"/>
</dbReference>
<evidence type="ECO:0000313" key="9">
    <source>
        <dbReference type="Proteomes" id="UP000027395"/>
    </source>
</evidence>
<keyword evidence="6" id="KW-0460">Magnesium</keyword>
<accession>A0A073CKI8</accession>
<keyword evidence="4" id="KW-0479">Metal-binding</keyword>
<gene>
    <name evidence="8" type="ORF">A19Y_3463</name>
</gene>
<dbReference type="PANTHER" id="PTHR33653">
    <property type="entry name" value="RIBONUCLEASE VAPC2"/>
    <property type="match status" value="1"/>
</dbReference>
<keyword evidence="5" id="KW-0378">Hydrolase</keyword>
<dbReference type="SUPFAM" id="SSF88723">
    <property type="entry name" value="PIN domain-like"/>
    <property type="match status" value="1"/>
</dbReference>
<dbReference type="HOGENOM" id="CLU_118482_2_0_3"/>
<evidence type="ECO:0000256" key="2">
    <source>
        <dbReference type="ARBA" id="ARBA00022649"/>
    </source>
</evidence>
<keyword evidence="3" id="KW-0540">Nuclease</keyword>
<comment type="cofactor">
    <cofactor evidence="1">
        <name>Mg(2+)</name>
        <dbReference type="ChEBI" id="CHEBI:18420"/>
    </cofactor>
</comment>
<sequence length="144" mass="16988">MSFWILDTDHISLFQRQHPVVTQRVMTVNPEEVAVTIVTVEEQFYGRLNQIKKAKSADQLLFAYARLEETLKYYQTINVINFDQESYHCYFELLRQKIRIGTQDLRIAALVMANNGILVTRNRQDFERVPGLRFEDWSIENMGV</sequence>
<keyword evidence="2" id="KW-1277">Toxin-antitoxin system</keyword>
<evidence type="ECO:0000256" key="3">
    <source>
        <dbReference type="ARBA" id="ARBA00022722"/>
    </source>
</evidence>
<evidence type="ECO:0000256" key="4">
    <source>
        <dbReference type="ARBA" id="ARBA00022723"/>
    </source>
</evidence>
<dbReference type="PANTHER" id="PTHR33653:SF1">
    <property type="entry name" value="RIBONUCLEASE VAPC2"/>
    <property type="match status" value="1"/>
</dbReference>
<dbReference type="InterPro" id="IPR029060">
    <property type="entry name" value="PIN-like_dom_sf"/>
</dbReference>
<dbReference type="CDD" id="cd09881">
    <property type="entry name" value="PIN_VapC4-5_FitB-like"/>
    <property type="match status" value="1"/>
</dbReference>
<keyword evidence="9" id="KW-1185">Reference proteome</keyword>
<dbReference type="GO" id="GO:0046872">
    <property type="term" value="F:metal ion binding"/>
    <property type="evidence" value="ECO:0007669"/>
    <property type="project" value="UniProtKB-KW"/>
</dbReference>
<dbReference type="Proteomes" id="UP000027395">
    <property type="component" value="Chromosome"/>
</dbReference>
<dbReference type="eggNOG" id="COG1487">
    <property type="taxonomic scope" value="Bacteria"/>
</dbReference>
<evidence type="ECO:0008006" key="10">
    <source>
        <dbReference type="Google" id="ProtNLM"/>
    </source>
</evidence>
<dbReference type="GO" id="GO:0004518">
    <property type="term" value="F:nuclease activity"/>
    <property type="evidence" value="ECO:0007669"/>
    <property type="project" value="UniProtKB-KW"/>
</dbReference>
<dbReference type="Gene3D" id="3.40.50.1010">
    <property type="entry name" value="5'-nuclease"/>
    <property type="match status" value="1"/>
</dbReference>
<dbReference type="GO" id="GO:0016787">
    <property type="term" value="F:hydrolase activity"/>
    <property type="evidence" value="ECO:0007669"/>
    <property type="project" value="UniProtKB-KW"/>
</dbReference>
<dbReference type="PATRIC" id="fig|388467.6.peg.3408"/>
<evidence type="ECO:0000313" key="8">
    <source>
        <dbReference type="EMBL" id="KEI68233.1"/>
    </source>
</evidence>
<name>A0A073CKI8_PLAA1</name>
<reference evidence="8 9" key="1">
    <citation type="journal article" date="2014" name="Appl. Environ. Microbiol.">
        <title>Elucidation of insertion elements encoded on plasmids and in vitro construction of shuttle vectors from the toxic cyanobacterium Planktothrix.</title>
        <authorList>
            <person name="Christiansen G."/>
            <person name="Goesmann A."/>
            <person name="Kurmayer R."/>
        </authorList>
    </citation>
    <scope>NUCLEOTIDE SEQUENCE [LARGE SCALE GENOMIC DNA]</scope>
    <source>
        <strain evidence="8 9">NIVA-CYA 126/8</strain>
    </source>
</reference>
<dbReference type="STRING" id="388467.A19Y_3463"/>
<dbReference type="EMBL" id="CM002803">
    <property type="protein sequence ID" value="KEI68233.1"/>
    <property type="molecule type" value="Genomic_DNA"/>
</dbReference>
<dbReference type="InterPro" id="IPR050556">
    <property type="entry name" value="Type_II_TA_system_RNase"/>
</dbReference>
<evidence type="ECO:0000256" key="5">
    <source>
        <dbReference type="ARBA" id="ARBA00022801"/>
    </source>
</evidence>
<organism evidence="8 9">
    <name type="scientific">Planktothrix agardhii (strain NIVA-CYA 126/8)</name>
    <dbReference type="NCBI Taxonomy" id="388467"/>
    <lineage>
        <taxon>Bacteria</taxon>
        <taxon>Bacillati</taxon>
        <taxon>Cyanobacteriota</taxon>
        <taxon>Cyanophyceae</taxon>
        <taxon>Oscillatoriophycideae</taxon>
        <taxon>Oscillatoriales</taxon>
        <taxon>Microcoleaceae</taxon>
        <taxon>Planktothrix</taxon>
    </lineage>
</organism>
<protein>
    <recommendedName>
        <fullName evidence="10">PIN domain-containing protein</fullName>
    </recommendedName>
</protein>
<evidence type="ECO:0000256" key="7">
    <source>
        <dbReference type="ARBA" id="ARBA00038093"/>
    </source>
</evidence>
<evidence type="ECO:0000256" key="6">
    <source>
        <dbReference type="ARBA" id="ARBA00022842"/>
    </source>
</evidence>